<feature type="domain" description="ACT" evidence="3">
    <location>
        <begin position="125"/>
        <end position="206"/>
    </location>
</feature>
<feature type="domain" description="ACT" evidence="3">
    <location>
        <begin position="339"/>
        <end position="419"/>
    </location>
</feature>
<accession>A0A8S0RJ93</accession>
<comment type="function">
    <text evidence="2">Binds amino acids.</text>
</comment>
<organism evidence="4 5">
    <name type="scientific">Olea europaea subsp. europaea</name>
    <dbReference type="NCBI Taxonomy" id="158383"/>
    <lineage>
        <taxon>Eukaryota</taxon>
        <taxon>Viridiplantae</taxon>
        <taxon>Streptophyta</taxon>
        <taxon>Embryophyta</taxon>
        <taxon>Tracheophyta</taxon>
        <taxon>Spermatophyta</taxon>
        <taxon>Magnoliopsida</taxon>
        <taxon>eudicotyledons</taxon>
        <taxon>Gunneridae</taxon>
        <taxon>Pentapetalae</taxon>
        <taxon>asterids</taxon>
        <taxon>lamiids</taxon>
        <taxon>Lamiales</taxon>
        <taxon>Oleaceae</taxon>
        <taxon>Oleeae</taxon>
        <taxon>Olea</taxon>
    </lineage>
</organism>
<evidence type="ECO:0000256" key="1">
    <source>
        <dbReference type="ARBA" id="ARBA00022737"/>
    </source>
</evidence>
<dbReference type="Proteomes" id="UP000594638">
    <property type="component" value="Unassembled WGS sequence"/>
</dbReference>
<gene>
    <name evidence="4" type="ORF">OLEA9_A069564</name>
</gene>
<dbReference type="GO" id="GO:0016597">
    <property type="term" value="F:amino acid binding"/>
    <property type="evidence" value="ECO:0007669"/>
    <property type="project" value="UniProtKB-UniRule"/>
</dbReference>
<dbReference type="OrthoDB" id="2019938at2759"/>
<evidence type="ECO:0000259" key="3">
    <source>
        <dbReference type="PROSITE" id="PS51671"/>
    </source>
</evidence>
<sequence>MVYERRLQVLPPSTPELPSAPLRRSYRVSGPPDRYGFESLMAHAIGVINLAAHLEVFYSRLSFYSLCLSLSTVFHVTDQHGHKISDRRTIDYIEKALGPKSYTSDMLKSLPGKRVGVNNIGDYTAIELIGRDRPGLLSEIFAVLSDLHINVVAAEVWTHNRRIACVLYVNDDSTIHNVNDASRLSSLEEQLKNILCGCGDDETLAHMSFSVGSTHVDRRLHQLLFADRDYEGNCLKTEPDYSTSLKPNITIDRCEEKRYLVVNVRSKDRPKLMFDIVCTLTDMQYVVSHATISSDGPYALQEYYIRRMDGCTVDIEGEREKVIKCLEAAIRRRVSEGLSLELCAKDRVGLLSDVTRVLRENGLSVMRAGVTTVGDQAIHVFYVSDAAGNPVDMKTIEGLRQEIGHKMMLNVKKVPTNTKSLESSGWDKTSFFFGSLLEKFRS</sequence>
<dbReference type="Pfam" id="PF01842">
    <property type="entry name" value="ACT"/>
    <property type="match status" value="3"/>
</dbReference>
<evidence type="ECO:0000313" key="5">
    <source>
        <dbReference type="Proteomes" id="UP000594638"/>
    </source>
</evidence>
<protein>
    <recommendedName>
        <fullName evidence="2">ACT domain-containing protein ACR</fullName>
    </recommendedName>
    <alternativeName>
        <fullName evidence="2">Protein ACT DOMAIN REPEATS</fullName>
    </alternativeName>
</protein>
<comment type="caution">
    <text evidence="4">The sequence shown here is derived from an EMBL/GenBank/DDBJ whole genome shotgun (WGS) entry which is preliminary data.</text>
</comment>
<dbReference type="SUPFAM" id="SSF55021">
    <property type="entry name" value="ACT-like"/>
    <property type="match status" value="3"/>
</dbReference>
<dbReference type="PANTHER" id="PTHR31096:SF5">
    <property type="entry name" value="ACT DOMAIN-CONTAINING PROTEIN ACR3"/>
    <property type="match status" value="1"/>
</dbReference>
<evidence type="ECO:0000256" key="2">
    <source>
        <dbReference type="RuleBase" id="RU369043"/>
    </source>
</evidence>
<dbReference type="InterPro" id="IPR002912">
    <property type="entry name" value="ACT_dom"/>
</dbReference>
<dbReference type="InterPro" id="IPR040217">
    <property type="entry name" value="ACR1-12"/>
</dbReference>
<dbReference type="CDD" id="cd04926">
    <property type="entry name" value="ACT_ACR_4"/>
    <property type="match status" value="1"/>
</dbReference>
<dbReference type="EMBL" id="CACTIH010003630">
    <property type="protein sequence ID" value="CAA2979495.1"/>
    <property type="molecule type" value="Genomic_DNA"/>
</dbReference>
<dbReference type="CDD" id="cd04925">
    <property type="entry name" value="ACT_ACR_2"/>
    <property type="match status" value="1"/>
</dbReference>
<proteinExistence type="predicted"/>
<evidence type="ECO:0000313" key="4">
    <source>
        <dbReference type="EMBL" id="CAA2979495.1"/>
    </source>
</evidence>
<name>A0A8S0RJ93_OLEEU</name>
<reference evidence="4 5" key="1">
    <citation type="submission" date="2019-12" db="EMBL/GenBank/DDBJ databases">
        <authorList>
            <person name="Alioto T."/>
            <person name="Alioto T."/>
            <person name="Gomez Garrido J."/>
        </authorList>
    </citation>
    <scope>NUCLEOTIDE SEQUENCE [LARGE SCALE GENOMIC DNA]</scope>
</reference>
<dbReference type="PANTHER" id="PTHR31096">
    <property type="entry name" value="ACT DOMAIN-CONTAINING PROTEIN ACR4-RELATED"/>
    <property type="match status" value="1"/>
</dbReference>
<dbReference type="Gramene" id="OE9A069564T2">
    <property type="protein sequence ID" value="OE9A069564C2"/>
    <property type="gene ID" value="OE9A069564"/>
</dbReference>
<keyword evidence="1 2" id="KW-0677">Repeat</keyword>
<dbReference type="Gene3D" id="3.30.70.260">
    <property type="match status" value="2"/>
</dbReference>
<dbReference type="CDD" id="cd04897">
    <property type="entry name" value="ACT_ACR_3"/>
    <property type="match status" value="1"/>
</dbReference>
<dbReference type="InterPro" id="IPR045865">
    <property type="entry name" value="ACT-like_dom_sf"/>
</dbReference>
<dbReference type="AlphaFoldDB" id="A0A8S0RJ93"/>
<keyword evidence="5" id="KW-1185">Reference proteome</keyword>
<dbReference type="PROSITE" id="PS51671">
    <property type="entry name" value="ACT"/>
    <property type="match status" value="2"/>
</dbReference>